<dbReference type="Proteomes" id="UP001303046">
    <property type="component" value="Unassembled WGS sequence"/>
</dbReference>
<sequence length="131" mass="15026">MCEVLECIILDRLIRHHEETIRDELAGLRPGGSLIDQVFILRRMIEVWQRSAKLLQLAFFDFEAAFDSPHRLRVLKALCADVVAVKFASLMNNMNRRKTAAVRTTTECTTSYKVETAVRQGTAAKLFLCRR</sequence>
<evidence type="ECO:0008006" key="3">
    <source>
        <dbReference type="Google" id="ProtNLM"/>
    </source>
</evidence>
<evidence type="ECO:0000313" key="2">
    <source>
        <dbReference type="Proteomes" id="UP001303046"/>
    </source>
</evidence>
<evidence type="ECO:0000313" key="1">
    <source>
        <dbReference type="EMBL" id="KAK6729189.1"/>
    </source>
</evidence>
<comment type="caution">
    <text evidence="1">The sequence shown here is derived from an EMBL/GenBank/DDBJ whole genome shotgun (WGS) entry which is preliminary data.</text>
</comment>
<dbReference type="PANTHER" id="PTHR47027:SF20">
    <property type="entry name" value="REVERSE TRANSCRIPTASE-LIKE PROTEIN WITH RNA-DIRECTED DNA POLYMERASE DOMAIN"/>
    <property type="match status" value="1"/>
</dbReference>
<name>A0ABR1BS02_NECAM</name>
<organism evidence="1 2">
    <name type="scientific">Necator americanus</name>
    <name type="common">Human hookworm</name>
    <dbReference type="NCBI Taxonomy" id="51031"/>
    <lineage>
        <taxon>Eukaryota</taxon>
        <taxon>Metazoa</taxon>
        <taxon>Ecdysozoa</taxon>
        <taxon>Nematoda</taxon>
        <taxon>Chromadorea</taxon>
        <taxon>Rhabditida</taxon>
        <taxon>Rhabditina</taxon>
        <taxon>Rhabditomorpha</taxon>
        <taxon>Strongyloidea</taxon>
        <taxon>Ancylostomatidae</taxon>
        <taxon>Bunostominae</taxon>
        <taxon>Necator</taxon>
    </lineage>
</organism>
<keyword evidence="2" id="KW-1185">Reference proteome</keyword>
<protein>
    <recommendedName>
        <fullName evidence="3">Reverse transcriptase domain-containing protein</fullName>
    </recommendedName>
</protein>
<accession>A0ABR1BS02</accession>
<gene>
    <name evidence="1" type="primary">Necator_chrI.g2438</name>
    <name evidence="1" type="ORF">RB195_006310</name>
</gene>
<dbReference type="PANTHER" id="PTHR47027">
    <property type="entry name" value="REVERSE TRANSCRIPTASE DOMAIN-CONTAINING PROTEIN"/>
    <property type="match status" value="1"/>
</dbReference>
<dbReference type="EMBL" id="JAVFWL010000001">
    <property type="protein sequence ID" value="KAK6729189.1"/>
    <property type="molecule type" value="Genomic_DNA"/>
</dbReference>
<proteinExistence type="predicted"/>
<reference evidence="1 2" key="1">
    <citation type="submission" date="2023-08" db="EMBL/GenBank/DDBJ databases">
        <title>A Necator americanus chromosomal reference genome.</title>
        <authorList>
            <person name="Ilik V."/>
            <person name="Petrzelkova K.J."/>
            <person name="Pardy F."/>
            <person name="Fuh T."/>
            <person name="Niatou-Singa F.S."/>
            <person name="Gouil Q."/>
            <person name="Baker L."/>
            <person name="Ritchie M.E."/>
            <person name="Jex A.R."/>
            <person name="Gazzola D."/>
            <person name="Li H."/>
            <person name="Toshio Fujiwara R."/>
            <person name="Zhan B."/>
            <person name="Aroian R.V."/>
            <person name="Pafco B."/>
            <person name="Schwarz E.M."/>
        </authorList>
    </citation>
    <scope>NUCLEOTIDE SEQUENCE [LARGE SCALE GENOMIC DNA]</scope>
    <source>
        <strain evidence="1 2">Aroian</strain>
        <tissue evidence="1">Whole animal</tissue>
    </source>
</reference>